<keyword evidence="9" id="KW-0233">DNA recombination</keyword>
<evidence type="ECO:0000313" key="15">
    <source>
        <dbReference type="EMBL" id="SCW01800.1"/>
    </source>
</evidence>
<dbReference type="SUPFAM" id="SSF52540">
    <property type="entry name" value="P-loop containing nucleoside triphosphate hydrolases"/>
    <property type="match status" value="1"/>
</dbReference>
<feature type="coiled-coil region" evidence="12">
    <location>
        <begin position="317"/>
        <end position="344"/>
    </location>
</feature>
<keyword evidence="5" id="KW-0547">Nucleotide-binding</keyword>
<dbReference type="InterPro" id="IPR003395">
    <property type="entry name" value="RecF/RecN/SMC_N"/>
</dbReference>
<dbReference type="PANTHER" id="PTHR19306:SF6">
    <property type="entry name" value="STRUCTURAL MAINTENANCE OF CHROMOSOMES PROTEIN 6"/>
    <property type="match status" value="1"/>
</dbReference>
<dbReference type="OMA" id="FMCHRSL"/>
<organism evidence="15 16">
    <name type="scientific">Lachancea fermentati</name>
    <name type="common">Zygosaccharomyces fermentati</name>
    <dbReference type="NCBI Taxonomy" id="4955"/>
    <lineage>
        <taxon>Eukaryota</taxon>
        <taxon>Fungi</taxon>
        <taxon>Dikarya</taxon>
        <taxon>Ascomycota</taxon>
        <taxon>Saccharomycotina</taxon>
        <taxon>Saccharomycetes</taxon>
        <taxon>Saccharomycetales</taxon>
        <taxon>Saccharomycetaceae</taxon>
        <taxon>Lachancea</taxon>
    </lineage>
</organism>
<dbReference type="GO" id="GO:0016887">
    <property type="term" value="F:ATP hydrolysis activity"/>
    <property type="evidence" value="ECO:0007669"/>
    <property type="project" value="InterPro"/>
</dbReference>
<evidence type="ECO:0000256" key="11">
    <source>
        <dbReference type="ARBA" id="ARBA00023242"/>
    </source>
</evidence>
<feature type="coiled-coil region" evidence="12">
    <location>
        <begin position="373"/>
        <end position="467"/>
    </location>
</feature>
<feature type="domain" description="RecF/RecN/SMC N-terminal" evidence="14">
    <location>
        <begin position="61"/>
        <end position="176"/>
    </location>
</feature>
<gene>
    <name evidence="15" type="ORF">LAFE_0E07536G</name>
</gene>
<dbReference type="AlphaFoldDB" id="A0A1G4MDD3"/>
<dbReference type="EMBL" id="LT598488">
    <property type="protein sequence ID" value="SCW01800.1"/>
    <property type="molecule type" value="Genomic_DNA"/>
</dbReference>
<dbReference type="GO" id="GO:0000724">
    <property type="term" value="P:double-strand break repair via homologous recombination"/>
    <property type="evidence" value="ECO:0007669"/>
    <property type="project" value="TreeGrafter"/>
</dbReference>
<evidence type="ECO:0000256" key="7">
    <source>
        <dbReference type="ARBA" id="ARBA00022840"/>
    </source>
</evidence>
<dbReference type="PANTHER" id="PTHR19306">
    <property type="entry name" value="STRUCTURAL MAINTENANCE OF CHROMOSOMES 5,6 SMC5, SMC6"/>
    <property type="match status" value="1"/>
</dbReference>
<dbReference type="STRING" id="4955.A0A1G4MDD3"/>
<evidence type="ECO:0000256" key="3">
    <source>
        <dbReference type="ARBA" id="ARBA00006793"/>
    </source>
</evidence>
<evidence type="ECO:0000256" key="1">
    <source>
        <dbReference type="ARBA" id="ARBA00004123"/>
    </source>
</evidence>
<keyword evidence="6" id="KW-0227">DNA damage</keyword>
<proteinExistence type="inferred from homology"/>
<dbReference type="GO" id="GO:0005634">
    <property type="term" value="C:nucleus"/>
    <property type="evidence" value="ECO:0007669"/>
    <property type="project" value="UniProtKB-SubCell"/>
</dbReference>
<evidence type="ECO:0000313" key="16">
    <source>
        <dbReference type="Proteomes" id="UP000190831"/>
    </source>
</evidence>
<comment type="similarity">
    <text evidence="3">Belongs to the SMC family. SMC6 subfamily.</text>
</comment>
<evidence type="ECO:0000256" key="9">
    <source>
        <dbReference type="ARBA" id="ARBA00023172"/>
    </source>
</evidence>
<keyword evidence="8 12" id="KW-0175">Coiled coil</keyword>
<dbReference type="Proteomes" id="UP000190831">
    <property type="component" value="Chromosome E"/>
</dbReference>
<evidence type="ECO:0000256" key="13">
    <source>
        <dbReference type="SAM" id="MobiDB-lite"/>
    </source>
</evidence>
<evidence type="ECO:0000256" key="6">
    <source>
        <dbReference type="ARBA" id="ARBA00022763"/>
    </source>
</evidence>
<dbReference type="GO" id="GO:0030915">
    <property type="term" value="C:Smc5-Smc6 complex"/>
    <property type="evidence" value="ECO:0007669"/>
    <property type="project" value="TreeGrafter"/>
</dbReference>
<feature type="coiled-coil region" evidence="12">
    <location>
        <begin position="229"/>
        <end position="277"/>
    </location>
</feature>
<feature type="region of interest" description="Disordered" evidence="13">
    <location>
        <begin position="1"/>
        <end position="52"/>
    </location>
</feature>
<sequence>MQRKRSIDQPISDAQLSHEDSEGSYGVVNPRKKQRQLAPMTQNNPTLSINAGKAGLPPPGYIKKVILKNFMCHEHFELELGPRLNFIVGNNGSGKSAVLTAITIGLGAKATDTNRGSSLKDLIREGCHSSRIVIILDNSGQGSFEQSTYGDEIIIERTIKKEGSSSFSIKSEALKEVSTKKRDLQAVVDHFAVPVMNPMCFLSQDAARSFLTASTPSEKYKHFMRGTLLEDTEENLNRALEIAINAQENLEFHAENVKALRQDYEDARRLVKEINANQDLNKRKRILQGKILWLNVKENEESRDKLRSNEAHYDHRIKEIDAKLEAKKNTIERFNADQIAMEEQLDSKLNEWQEKKAVADAAREAMHQVKIDFEVQKKHKDETEQHIKEAQDKVGHFKKTIEVLQDQLRKQMGGDKEKMQMEADAIRKNIDEANHGYSEANIRLRELKDKERTLVSSQKQALEVQQRSIHSKINELRELSRGKNNFLSNFDSNMERVLKVINQRRSEFSTIPIGPLGAYVTVKKGFENWARPIQRYFGGTLGAFVVANARDNRLLKEVFRACQIKTNANVITYTLSEFDYSRGKAQSQYPTISDALEFTSRSVECLFVDQNRIEKVVLIDDKDDARTTLQKKLPNITMALSLRDSKSGFQSSLSPYGGFRIDTIEYQDKLRMKLSSSSGDDSSYLKHVIKEEQADMARMRDHYEVLLQDVRTQMKTANENITQLKLKTSELSRREAALRLDMEKEVDTGLLEQAKIDKENYENAVVSYTIAAEEIQQKLEKISQQAQPLKQRFDETKTASKAAETTLNELKNSISSRSSKLEKLQDDIKHYTGKQDQYKQKREDLQQRVQLFENGIQKQIENAEVFCTRDSAFTADIPNSIDDIKREMERITRQIQLAERRVGMSQEQIVHFFEEAKVKYREAEKKYEEIDKAIAMINDSLKRRWQSLNYAKTDTCITADTDFKESLRFRNFSGGLHFDFGKGTLNMLIKTSNDEQARNVDTLSGGEKSFSQISLLLATWRPMRSRIIALDEFDVFMDQVNRQIGTKLIMNKLSKESRTQTIIITPQDIGKIANFNDPGIRIHKMKDPQRQNNSNFYSN</sequence>
<keyword evidence="7" id="KW-0067">ATP-binding</keyword>
<evidence type="ECO:0000256" key="2">
    <source>
        <dbReference type="ARBA" id="ARBA00004286"/>
    </source>
</evidence>
<dbReference type="OrthoDB" id="10265785at2759"/>
<evidence type="ECO:0000256" key="4">
    <source>
        <dbReference type="ARBA" id="ARBA00022454"/>
    </source>
</evidence>
<evidence type="ECO:0000259" key="14">
    <source>
        <dbReference type="Pfam" id="PF02463"/>
    </source>
</evidence>
<comment type="subcellular location">
    <subcellularLocation>
        <location evidence="2">Chromosome</location>
    </subcellularLocation>
    <subcellularLocation>
        <location evidence="1">Nucleus</location>
    </subcellularLocation>
</comment>
<evidence type="ECO:0000256" key="5">
    <source>
        <dbReference type="ARBA" id="ARBA00022741"/>
    </source>
</evidence>
<protein>
    <submittedName>
        <fullName evidence="15">LAFE_0E07536g1_1</fullName>
    </submittedName>
</protein>
<keyword evidence="16" id="KW-1185">Reference proteome</keyword>
<keyword evidence="10" id="KW-0234">DNA repair</keyword>
<evidence type="ECO:0000256" key="12">
    <source>
        <dbReference type="SAM" id="Coils"/>
    </source>
</evidence>
<dbReference type="GO" id="GO:0003684">
    <property type="term" value="F:damaged DNA binding"/>
    <property type="evidence" value="ECO:0007669"/>
    <property type="project" value="TreeGrafter"/>
</dbReference>
<name>A0A1G4MDD3_LACFM</name>
<dbReference type="Pfam" id="PF02463">
    <property type="entry name" value="SMC_N"/>
    <property type="match status" value="1"/>
</dbReference>
<dbReference type="GO" id="GO:0003697">
    <property type="term" value="F:single-stranded DNA binding"/>
    <property type="evidence" value="ECO:0007669"/>
    <property type="project" value="TreeGrafter"/>
</dbReference>
<reference evidence="16" key="1">
    <citation type="submission" date="2016-03" db="EMBL/GenBank/DDBJ databases">
        <authorList>
            <person name="Devillers H."/>
        </authorList>
    </citation>
    <scope>NUCLEOTIDE SEQUENCE [LARGE SCALE GENOMIC DNA]</scope>
</reference>
<dbReference type="InterPro" id="IPR027417">
    <property type="entry name" value="P-loop_NTPase"/>
</dbReference>
<dbReference type="GO" id="GO:0005524">
    <property type="term" value="F:ATP binding"/>
    <property type="evidence" value="ECO:0007669"/>
    <property type="project" value="UniProtKB-KW"/>
</dbReference>
<evidence type="ECO:0000256" key="10">
    <source>
        <dbReference type="ARBA" id="ARBA00023204"/>
    </source>
</evidence>
<accession>A0A1G4MDD3</accession>
<feature type="coiled-coil region" evidence="12">
    <location>
        <begin position="689"/>
        <end position="940"/>
    </location>
</feature>
<keyword evidence="4" id="KW-0158">Chromosome</keyword>
<evidence type="ECO:0000256" key="8">
    <source>
        <dbReference type="ARBA" id="ARBA00023054"/>
    </source>
</evidence>
<dbReference type="Gene3D" id="1.20.58.90">
    <property type="match status" value="1"/>
</dbReference>
<dbReference type="GO" id="GO:0035861">
    <property type="term" value="C:site of double-strand break"/>
    <property type="evidence" value="ECO:0007669"/>
    <property type="project" value="TreeGrafter"/>
</dbReference>
<dbReference type="Gene3D" id="3.40.50.300">
    <property type="entry name" value="P-loop containing nucleotide triphosphate hydrolases"/>
    <property type="match status" value="2"/>
</dbReference>
<feature type="compositionally biased region" description="Polar residues" evidence="13">
    <location>
        <begin position="39"/>
        <end position="49"/>
    </location>
</feature>
<keyword evidence="11" id="KW-0539">Nucleus</keyword>